<dbReference type="EMBL" id="DVNK01000047">
    <property type="protein sequence ID" value="HIU47112.1"/>
    <property type="molecule type" value="Genomic_DNA"/>
</dbReference>
<dbReference type="AlphaFoldDB" id="A0A9D1LSD2"/>
<evidence type="ECO:0000313" key="2">
    <source>
        <dbReference type="EMBL" id="HIU47112.1"/>
    </source>
</evidence>
<dbReference type="GO" id="GO:0016810">
    <property type="term" value="F:hydrolase activity, acting on carbon-nitrogen (but not peptide) bonds"/>
    <property type="evidence" value="ECO:0007669"/>
    <property type="project" value="InterPro"/>
</dbReference>
<sequence>MSDIYYGGDIVTMASDSHGATNPEAVLVADGRVQALGALEQLRALDSGAALHDLGGDALLPGFIDGHSHIVQYASTFGCVDMTGSRSLDEVARRLRNALRERGREALRTGDYGMLDEWLACFGYDDNVLAERRHPDRYMLDRVCAEVADELSELPEQARRALAHTPVLVTHASGHVGAMDSEALRRAGITADTEIPGGHIARDAQGEPTGYAEEAAFMRAAAQVGAPSQTQRLARLDAAQCEYLRHGITTAQEGLARRADVALLDAAARAGRLKLDVVAYQDVREVVPPDGIVDYVRSGRDDARDLMREQPELDMRYRGRLKLGGFKLLLDGSPQGRTAFLSQPYLPAQDQGEDYRGYPAMDDAQVEAYMLYAARRERQILVHCNGDAAIDQLLHAQRIACAQAGAARNRNVAIHAQLMRPDQLKQLPEVGLMPSYFVAHVKYWGDAHLRNLGPERAAAISPLGLTERLGIPFTLHQDTPVLPPDMLETLSIAQQRISREGVHLARAGITDASRDALVRAITAWGAYQYFEEAQKGTLEPGKRADMVRLSANPLSVDAQALDSIEVRETYVAGELAFQA</sequence>
<dbReference type="Gene3D" id="3.20.20.140">
    <property type="entry name" value="Metal-dependent hydrolases"/>
    <property type="match status" value="1"/>
</dbReference>
<dbReference type="Proteomes" id="UP000824123">
    <property type="component" value="Unassembled WGS sequence"/>
</dbReference>
<dbReference type="InterPro" id="IPR033932">
    <property type="entry name" value="YtcJ-like"/>
</dbReference>
<dbReference type="InterPro" id="IPR011059">
    <property type="entry name" value="Metal-dep_hydrolase_composite"/>
</dbReference>
<feature type="domain" description="Amidohydrolase 3" evidence="1">
    <location>
        <begin position="53"/>
        <end position="145"/>
    </location>
</feature>
<name>A0A9D1LSD2_9FIRM</name>
<gene>
    <name evidence="2" type="ORF">IAC59_07620</name>
</gene>
<organism evidence="2 3">
    <name type="scientific">Candidatus Fimadaptatus faecigallinarum</name>
    <dbReference type="NCBI Taxonomy" id="2840814"/>
    <lineage>
        <taxon>Bacteria</taxon>
        <taxon>Bacillati</taxon>
        <taxon>Bacillota</taxon>
        <taxon>Clostridia</taxon>
        <taxon>Eubacteriales</taxon>
        <taxon>Candidatus Fimadaptatus</taxon>
    </lineage>
</organism>
<protein>
    <submittedName>
        <fullName evidence="2">Amidohydrolase</fullName>
    </submittedName>
</protein>
<dbReference type="Gene3D" id="2.30.40.10">
    <property type="entry name" value="Urease, subunit C, domain 1"/>
    <property type="match status" value="1"/>
</dbReference>
<dbReference type="Gene3D" id="3.10.310.70">
    <property type="match status" value="1"/>
</dbReference>
<evidence type="ECO:0000259" key="1">
    <source>
        <dbReference type="Pfam" id="PF07969"/>
    </source>
</evidence>
<dbReference type="PANTHER" id="PTHR22642:SF2">
    <property type="entry name" value="PROTEIN LONG AFTER FAR-RED 3"/>
    <property type="match status" value="1"/>
</dbReference>
<comment type="caution">
    <text evidence="2">The sequence shown here is derived from an EMBL/GenBank/DDBJ whole genome shotgun (WGS) entry which is preliminary data.</text>
</comment>
<proteinExistence type="predicted"/>
<reference evidence="2" key="2">
    <citation type="journal article" date="2021" name="PeerJ">
        <title>Extensive microbial diversity within the chicken gut microbiome revealed by metagenomics and culture.</title>
        <authorList>
            <person name="Gilroy R."/>
            <person name="Ravi A."/>
            <person name="Getino M."/>
            <person name="Pursley I."/>
            <person name="Horton D.L."/>
            <person name="Alikhan N.F."/>
            <person name="Baker D."/>
            <person name="Gharbi K."/>
            <person name="Hall N."/>
            <person name="Watson M."/>
            <person name="Adriaenssens E.M."/>
            <person name="Foster-Nyarko E."/>
            <person name="Jarju S."/>
            <person name="Secka A."/>
            <person name="Antonio M."/>
            <person name="Oren A."/>
            <person name="Chaudhuri R.R."/>
            <person name="La Ragione R."/>
            <person name="Hildebrand F."/>
            <person name="Pallen M.J."/>
        </authorList>
    </citation>
    <scope>NUCLEOTIDE SEQUENCE</scope>
    <source>
        <strain evidence="2">ChiSxjej2B14-8506</strain>
    </source>
</reference>
<feature type="domain" description="Amidohydrolase 3" evidence="1">
    <location>
        <begin position="160"/>
        <end position="575"/>
    </location>
</feature>
<dbReference type="SUPFAM" id="SSF51556">
    <property type="entry name" value="Metallo-dependent hydrolases"/>
    <property type="match status" value="1"/>
</dbReference>
<dbReference type="CDD" id="cd01300">
    <property type="entry name" value="YtcJ_like"/>
    <property type="match status" value="1"/>
</dbReference>
<accession>A0A9D1LSD2</accession>
<dbReference type="Pfam" id="PF07969">
    <property type="entry name" value="Amidohydro_3"/>
    <property type="match status" value="2"/>
</dbReference>
<dbReference type="InterPro" id="IPR032466">
    <property type="entry name" value="Metal_Hydrolase"/>
</dbReference>
<reference evidence="2" key="1">
    <citation type="submission" date="2020-10" db="EMBL/GenBank/DDBJ databases">
        <authorList>
            <person name="Gilroy R."/>
        </authorList>
    </citation>
    <scope>NUCLEOTIDE SEQUENCE</scope>
    <source>
        <strain evidence="2">ChiSxjej2B14-8506</strain>
    </source>
</reference>
<evidence type="ECO:0000313" key="3">
    <source>
        <dbReference type="Proteomes" id="UP000824123"/>
    </source>
</evidence>
<dbReference type="PANTHER" id="PTHR22642">
    <property type="entry name" value="IMIDAZOLONEPROPIONASE"/>
    <property type="match status" value="1"/>
</dbReference>
<dbReference type="InterPro" id="IPR013108">
    <property type="entry name" value="Amidohydro_3"/>
</dbReference>
<dbReference type="SUPFAM" id="SSF51338">
    <property type="entry name" value="Composite domain of metallo-dependent hydrolases"/>
    <property type="match status" value="1"/>
</dbReference>